<dbReference type="AlphaFoldDB" id="A0A1B8G875"/>
<feature type="compositionally biased region" description="Gly residues" evidence="1">
    <location>
        <begin position="90"/>
        <end position="117"/>
    </location>
</feature>
<proteinExistence type="predicted"/>
<feature type="compositionally biased region" description="Basic and acidic residues" evidence="1">
    <location>
        <begin position="34"/>
        <end position="58"/>
    </location>
</feature>
<feature type="region of interest" description="Disordered" evidence="1">
    <location>
        <begin position="29"/>
        <end position="58"/>
    </location>
</feature>
<evidence type="ECO:0000256" key="1">
    <source>
        <dbReference type="SAM" id="MobiDB-lite"/>
    </source>
</evidence>
<protein>
    <submittedName>
        <fullName evidence="2">Uncharacterized protein</fullName>
    </submittedName>
</protein>
<feature type="region of interest" description="Disordered" evidence="1">
    <location>
        <begin position="256"/>
        <end position="380"/>
    </location>
</feature>
<dbReference type="STRING" id="342668.A0A1B8G875"/>
<keyword evidence="3" id="KW-1185">Reference proteome</keyword>
<dbReference type="RefSeq" id="XP_018125760.1">
    <property type="nucleotide sequence ID" value="XM_018279685.2"/>
</dbReference>
<name>A0A1B8G875_9PEZI</name>
<accession>A0A1B8G875</accession>
<dbReference type="OrthoDB" id="3440360at2759"/>
<sequence length="675" mass="72062">MPPPHETLFFLTGGTGPRPTQAAFFAAAAQRTAKTQEIRREREMRKEKMREEKVQRDKALRDVPGLGARVMRLLGLRGLGGKGVRKGRGVEGGQVEKGGDASSGGGGDAGKDGGGISKGELPKDTPAIMEPEKGTVENDTVQSAGYDGGILSHGETCAGAHQGMPGLNLDGAGDDGHINIGEIPHRQHEEVEMLFDAEEVIAAGLKFDGDNNPEDIQPPIIVPAPSPDNDAKGGCDPGPNLLQVPPKDTQPELEIDINPDDIRQPTIVPAPDAGDNLDCNHNDRSAPLPALLKNTLPGSESDIKPGNIRPPIIVPEPDPGDSSDPIPSNHAPLESEGDLNSDDIKSHMLVPAPDPDDSAEGDVPKDEPAELESSINPDDIQAPIIVPTLDADDNANGSHNLPLEIPTNLPVVLTPHDADLDVQIQHDVRDPFSPTPHLPPPWEVTNIPYPHDGNDPFAPTPQHPRSWERPDEMFQAIHSSPPPQLGLITPSEASETPHPSLPILSPVSAEFGQRNTPSPHIDLPTPSFFLYEASSRASSRAPSVRDVIVEQSPVSSPAFERNGLDAHLVPLPASREPSVVGPVRSLGNHIPINDVESHGINSAEMRFAAGTEDVSHRVLTSKSSYTGNKMGNSVNESYDQAITHPLPSREVAQQTMKWVRSGGGGWSGEWMRVIE</sequence>
<dbReference type="Proteomes" id="UP000091956">
    <property type="component" value="Unassembled WGS sequence"/>
</dbReference>
<feature type="region of interest" description="Disordered" evidence="1">
    <location>
        <begin position="81"/>
        <end position="147"/>
    </location>
</feature>
<gene>
    <name evidence="2" type="ORF">VE01_10282</name>
</gene>
<evidence type="ECO:0000313" key="2">
    <source>
        <dbReference type="EMBL" id="OBT92027.1"/>
    </source>
</evidence>
<evidence type="ECO:0000313" key="3">
    <source>
        <dbReference type="Proteomes" id="UP000091956"/>
    </source>
</evidence>
<organism evidence="2 3">
    <name type="scientific">Pseudogymnoascus verrucosus</name>
    <dbReference type="NCBI Taxonomy" id="342668"/>
    <lineage>
        <taxon>Eukaryota</taxon>
        <taxon>Fungi</taxon>
        <taxon>Dikarya</taxon>
        <taxon>Ascomycota</taxon>
        <taxon>Pezizomycotina</taxon>
        <taxon>Leotiomycetes</taxon>
        <taxon>Thelebolales</taxon>
        <taxon>Thelebolaceae</taxon>
        <taxon>Pseudogymnoascus</taxon>
    </lineage>
</organism>
<dbReference type="GeneID" id="28843668"/>
<reference evidence="2 3" key="1">
    <citation type="submission" date="2016-03" db="EMBL/GenBank/DDBJ databases">
        <title>Comparative genomics of Pseudogymnoascus destructans, the fungus causing white-nose syndrome of bats.</title>
        <authorList>
            <person name="Palmer J.M."/>
            <person name="Drees K.P."/>
            <person name="Foster J.T."/>
            <person name="Lindner D.L."/>
        </authorList>
    </citation>
    <scope>NUCLEOTIDE SEQUENCE [LARGE SCALE GENOMIC DNA]</scope>
    <source>
        <strain evidence="2 3">UAMH 10579</strain>
    </source>
</reference>
<reference evidence="3" key="2">
    <citation type="journal article" date="2018" name="Nat. Commun.">
        <title>Extreme sensitivity to ultraviolet light in the fungal pathogen causing white-nose syndrome of bats.</title>
        <authorList>
            <person name="Palmer J.M."/>
            <person name="Drees K.P."/>
            <person name="Foster J.T."/>
            <person name="Lindner D.L."/>
        </authorList>
    </citation>
    <scope>NUCLEOTIDE SEQUENCE [LARGE SCALE GENOMIC DNA]</scope>
    <source>
        <strain evidence="3">UAMH 10579</strain>
    </source>
</reference>
<dbReference type="EMBL" id="KV460275">
    <property type="protein sequence ID" value="OBT92027.1"/>
    <property type="molecule type" value="Genomic_DNA"/>
</dbReference>